<dbReference type="GO" id="GO:0004527">
    <property type="term" value="F:exonuclease activity"/>
    <property type="evidence" value="ECO:0007669"/>
    <property type="project" value="UniProtKB-KW"/>
</dbReference>
<dbReference type="SUPFAM" id="SSF52980">
    <property type="entry name" value="Restriction endonuclease-like"/>
    <property type="match status" value="1"/>
</dbReference>
<keyword evidence="4" id="KW-0269">Exonuclease</keyword>
<dbReference type="RefSeq" id="XP_030749227.1">
    <property type="nucleotide sequence ID" value="XM_030893367.1"/>
</dbReference>
<sequence>MVVPEPGFEKASFDNLPKVDAEMVNDFFLDFFSAEAKNAKTTRAQKASFGDNAVGYVQVKKENHLCIILAIITPEHKVRQKEYSIEAVVDMTEEKSVMTVLCREAEKYTRAQSKSTEWYELRFARITASKIYEASRCKTKEGSLVEAILGGAKHIETDAIKRGLLLESEVIFQMEKQRNIKINSRGFVLNGDYPFLGASPDGISSDYYIEVKC</sequence>
<dbReference type="GeneID" id="115877209"/>
<organism evidence="5 6">
    <name type="scientific">Sitophilus oryzae</name>
    <name type="common">Rice weevil</name>
    <name type="synonym">Curculio oryzae</name>
    <dbReference type="NCBI Taxonomy" id="7048"/>
    <lineage>
        <taxon>Eukaryota</taxon>
        <taxon>Metazoa</taxon>
        <taxon>Ecdysozoa</taxon>
        <taxon>Arthropoda</taxon>
        <taxon>Hexapoda</taxon>
        <taxon>Insecta</taxon>
        <taxon>Pterygota</taxon>
        <taxon>Neoptera</taxon>
        <taxon>Endopterygota</taxon>
        <taxon>Coleoptera</taxon>
        <taxon>Polyphaga</taxon>
        <taxon>Cucujiformia</taxon>
        <taxon>Curculionidae</taxon>
        <taxon>Dryophthorinae</taxon>
        <taxon>Sitophilus</taxon>
    </lineage>
</organism>
<dbReference type="InterPro" id="IPR011335">
    <property type="entry name" value="Restrct_endonuc-II-like"/>
</dbReference>
<dbReference type="Pfam" id="PF01771">
    <property type="entry name" value="Viral_alk_exo"/>
    <property type="match status" value="1"/>
</dbReference>
<evidence type="ECO:0000313" key="6">
    <source>
        <dbReference type="RefSeq" id="XP_030749227.1"/>
    </source>
</evidence>
<dbReference type="Gene3D" id="3.90.320.10">
    <property type="match status" value="1"/>
</dbReference>
<dbReference type="InterPro" id="IPR034720">
    <property type="entry name" value="Viral_alk_exo"/>
</dbReference>
<keyword evidence="5" id="KW-1185">Reference proteome</keyword>
<dbReference type="GO" id="GO:0006281">
    <property type="term" value="P:DNA repair"/>
    <property type="evidence" value="ECO:0007669"/>
    <property type="project" value="UniProtKB-ARBA"/>
</dbReference>
<evidence type="ECO:0000256" key="1">
    <source>
        <dbReference type="ARBA" id="ARBA00022722"/>
    </source>
</evidence>
<dbReference type="AlphaFoldDB" id="A0A6J2XDA9"/>
<dbReference type="Proteomes" id="UP000504635">
    <property type="component" value="Unplaced"/>
</dbReference>
<dbReference type="OrthoDB" id="6709040at2759"/>
<dbReference type="InParanoid" id="A0A6J2XDA9"/>
<dbReference type="PANTHER" id="PTHR39953:SF1">
    <property type="entry name" value="RE54151P"/>
    <property type="match status" value="1"/>
</dbReference>
<reference evidence="6" key="1">
    <citation type="submission" date="2025-08" db="UniProtKB">
        <authorList>
            <consortium name="RefSeq"/>
        </authorList>
    </citation>
    <scope>IDENTIFICATION</scope>
    <source>
        <tissue evidence="6">Gonads</tissue>
    </source>
</reference>
<evidence type="ECO:0000256" key="4">
    <source>
        <dbReference type="ARBA" id="ARBA00022839"/>
    </source>
</evidence>
<dbReference type="GO" id="GO:0004519">
    <property type="term" value="F:endonuclease activity"/>
    <property type="evidence" value="ECO:0007669"/>
    <property type="project" value="UniProtKB-KW"/>
</dbReference>
<evidence type="ECO:0000256" key="3">
    <source>
        <dbReference type="ARBA" id="ARBA00022801"/>
    </source>
</evidence>
<keyword evidence="2" id="KW-0255">Endonuclease</keyword>
<protein>
    <submittedName>
        <fullName evidence="6">Uncharacterized protein LOC115877209</fullName>
    </submittedName>
</protein>
<proteinExistence type="predicted"/>
<keyword evidence="1" id="KW-0540">Nuclease</keyword>
<evidence type="ECO:0000256" key="2">
    <source>
        <dbReference type="ARBA" id="ARBA00022759"/>
    </source>
</evidence>
<dbReference type="InterPro" id="IPR011604">
    <property type="entry name" value="PDDEXK-like_dom_sf"/>
</dbReference>
<gene>
    <name evidence="6" type="primary">LOC115877209</name>
</gene>
<keyword evidence="3" id="KW-0378">Hydrolase</keyword>
<dbReference type="CDD" id="cd22343">
    <property type="entry name" value="PDDEXK_lambda_exonuclease-like"/>
    <property type="match status" value="1"/>
</dbReference>
<evidence type="ECO:0000313" key="5">
    <source>
        <dbReference type="Proteomes" id="UP000504635"/>
    </source>
</evidence>
<accession>A0A6J2XDA9</accession>
<name>A0A6J2XDA9_SITOR</name>
<dbReference type="PANTHER" id="PTHR39953">
    <property type="entry name" value="RE54151P"/>
    <property type="match status" value="1"/>
</dbReference>
<dbReference type="KEGG" id="soy:115877209"/>